<evidence type="ECO:0000313" key="3">
    <source>
        <dbReference type="Proteomes" id="UP001241605"/>
    </source>
</evidence>
<protein>
    <submittedName>
        <fullName evidence="2">Uncharacterized protein</fullName>
    </submittedName>
</protein>
<keyword evidence="3" id="KW-1185">Reference proteome</keyword>
<name>A0ABY8QE08_9RHOB</name>
<gene>
    <name evidence="2" type="ORF">QF118_09710</name>
</gene>
<sequence>MLDVFLILLAIGLGGDKAGQAPETAEAQAPAPGGGASMQAGQGGDPSGAAEAPKYQAESQVPTGRFTTATEVRPILEMTRANWVAVREYDGQDLVYLTHLLSWRCGLVAIEVSLNGGALEEWPMEPCHEDSNAPNALIDDPTSIYRSYPLGFVETIKIEITYDDLTADTATFDRKGAMIP</sequence>
<dbReference type="EMBL" id="CP124616">
    <property type="protein sequence ID" value="WGW02238.1"/>
    <property type="molecule type" value="Genomic_DNA"/>
</dbReference>
<feature type="region of interest" description="Disordered" evidence="1">
    <location>
        <begin position="19"/>
        <end position="62"/>
    </location>
</feature>
<reference evidence="2 3" key="1">
    <citation type="submission" date="2023-05" db="EMBL/GenBank/DDBJ databases">
        <title>YMD87, complete Genome.</title>
        <authorList>
            <person name="Zhang J."/>
            <person name="Xu X."/>
        </authorList>
    </citation>
    <scope>NUCLEOTIDE SEQUENCE [LARGE SCALE GENOMIC DNA]</scope>
    <source>
        <strain evidence="2 3">YMD87</strain>
    </source>
</reference>
<evidence type="ECO:0000256" key="1">
    <source>
        <dbReference type="SAM" id="MobiDB-lite"/>
    </source>
</evidence>
<feature type="compositionally biased region" description="Low complexity" evidence="1">
    <location>
        <begin position="19"/>
        <end position="31"/>
    </location>
</feature>
<feature type="compositionally biased region" description="Gly residues" evidence="1">
    <location>
        <begin position="32"/>
        <end position="46"/>
    </location>
</feature>
<accession>A0ABY8QE08</accession>
<dbReference type="RefSeq" id="WP_282298869.1">
    <property type="nucleotide sequence ID" value="NZ_CP124616.1"/>
</dbReference>
<organism evidence="2 3">
    <name type="scientific">Tropicibacter oceani</name>
    <dbReference type="NCBI Taxonomy" id="3058420"/>
    <lineage>
        <taxon>Bacteria</taxon>
        <taxon>Pseudomonadati</taxon>
        <taxon>Pseudomonadota</taxon>
        <taxon>Alphaproteobacteria</taxon>
        <taxon>Rhodobacterales</taxon>
        <taxon>Roseobacteraceae</taxon>
        <taxon>Tropicibacter</taxon>
    </lineage>
</organism>
<dbReference type="Proteomes" id="UP001241605">
    <property type="component" value="Chromosome"/>
</dbReference>
<proteinExistence type="predicted"/>
<evidence type="ECO:0000313" key="2">
    <source>
        <dbReference type="EMBL" id="WGW02238.1"/>
    </source>
</evidence>